<dbReference type="Gene3D" id="1.10.3780.10">
    <property type="entry name" value="SusD-like"/>
    <property type="match status" value="1"/>
</dbReference>
<organism evidence="7 8">
    <name type="scientific">Flavisolibacter ginsengisoli DSM 18119</name>
    <dbReference type="NCBI Taxonomy" id="1121884"/>
    <lineage>
        <taxon>Bacteria</taxon>
        <taxon>Pseudomonadati</taxon>
        <taxon>Bacteroidota</taxon>
        <taxon>Chitinophagia</taxon>
        <taxon>Chitinophagales</taxon>
        <taxon>Chitinophagaceae</taxon>
        <taxon>Flavisolibacter</taxon>
    </lineage>
</organism>
<evidence type="ECO:0000256" key="2">
    <source>
        <dbReference type="ARBA" id="ARBA00006275"/>
    </source>
</evidence>
<dbReference type="CDD" id="cd08977">
    <property type="entry name" value="SusD"/>
    <property type="match status" value="1"/>
</dbReference>
<dbReference type="Gene3D" id="1.25.40.10">
    <property type="entry name" value="Tetratricopeptide repeat domain"/>
    <property type="match status" value="1"/>
</dbReference>
<dbReference type="InterPro" id="IPR012944">
    <property type="entry name" value="SusD_RagB_dom"/>
</dbReference>
<dbReference type="SUPFAM" id="SSF48452">
    <property type="entry name" value="TPR-like"/>
    <property type="match status" value="1"/>
</dbReference>
<dbReference type="OrthoDB" id="9783641at2"/>
<accession>A0A1M5EHQ6</accession>
<keyword evidence="3" id="KW-0732">Signal</keyword>
<dbReference type="Pfam" id="PF07980">
    <property type="entry name" value="SusD_RagB"/>
    <property type="match status" value="1"/>
</dbReference>
<keyword evidence="8" id="KW-1185">Reference proteome</keyword>
<keyword evidence="5" id="KW-0998">Cell outer membrane</keyword>
<evidence type="ECO:0000256" key="5">
    <source>
        <dbReference type="ARBA" id="ARBA00023237"/>
    </source>
</evidence>
<dbReference type="RefSeq" id="WP_072836656.1">
    <property type="nucleotide sequence ID" value="NZ_FQUU01000018.1"/>
</dbReference>
<evidence type="ECO:0000256" key="3">
    <source>
        <dbReference type="ARBA" id="ARBA00022729"/>
    </source>
</evidence>
<evidence type="ECO:0000256" key="4">
    <source>
        <dbReference type="ARBA" id="ARBA00023136"/>
    </source>
</evidence>
<evidence type="ECO:0000313" key="7">
    <source>
        <dbReference type="EMBL" id="SHF78737.1"/>
    </source>
</evidence>
<dbReference type="EMBL" id="FQUU01000018">
    <property type="protein sequence ID" value="SHF78737.1"/>
    <property type="molecule type" value="Genomic_DNA"/>
</dbReference>
<dbReference type="PROSITE" id="PS51257">
    <property type="entry name" value="PROKAR_LIPOPROTEIN"/>
    <property type="match status" value="1"/>
</dbReference>
<protein>
    <submittedName>
        <fullName evidence="7">SusD family protein</fullName>
    </submittedName>
</protein>
<sequence>MKFRTINNLIIGCLIAAGITSCSKKLDVFPKNDLTPATTYSTAAGYKSVLAKVYGGLATTGNSGPAGSSDIQGLDEGSQSPFIRGFFNAQELPTEEAIVSWDDQTIKDFHGLKWTSSDPFILGLYSRLVYNVSIANEYLREATDDKLSSRNISGSEAADIKNSRAEVRFLRAFNYWALMDLFGKSTYITDSMQVGTKLPGEIGRKELFHYIDKELKEIDGELAPAHTIEYGRVDQAAAWALRARMYLNAPVYLGFSTEDGQAIPYYTDAITYSKKVIDAGYQLVSGYPKLFMADNDKQKAEFIFTINCDGLRTQSFGNTTFLVKAAAGTDFLEYGMSEGWAGYRTTAALVDKFPDPTGNTDQRALFSNLSAKTINNVGDYAQGVHVRKFVNKRSDGGPVSDVQHNFADIDFPVFRLAEMYLIYAEAVLRHGTGGDATTALTYMNKLRYRAYGDSYGPNSEGLLLAGDLNLQLILDERARELYWEGHRRTDLIRYNLLTTSTYLWPWKGGVASGTGVDSKYNLFPIPATVRSANPTLTQNTGY</sequence>
<keyword evidence="4" id="KW-0472">Membrane</keyword>
<comment type="subcellular location">
    <subcellularLocation>
        <location evidence="1">Cell outer membrane</location>
    </subcellularLocation>
</comment>
<dbReference type="AlphaFoldDB" id="A0A1M5EHQ6"/>
<name>A0A1M5EHQ6_9BACT</name>
<evidence type="ECO:0000259" key="6">
    <source>
        <dbReference type="Pfam" id="PF07980"/>
    </source>
</evidence>
<dbReference type="InterPro" id="IPR011990">
    <property type="entry name" value="TPR-like_helical_dom_sf"/>
</dbReference>
<dbReference type="GO" id="GO:0009279">
    <property type="term" value="C:cell outer membrane"/>
    <property type="evidence" value="ECO:0007669"/>
    <property type="project" value="UniProtKB-SubCell"/>
</dbReference>
<evidence type="ECO:0000256" key="1">
    <source>
        <dbReference type="ARBA" id="ARBA00004442"/>
    </source>
</evidence>
<dbReference type="Proteomes" id="UP000184048">
    <property type="component" value="Unassembled WGS sequence"/>
</dbReference>
<reference evidence="7 8" key="1">
    <citation type="submission" date="2016-11" db="EMBL/GenBank/DDBJ databases">
        <authorList>
            <person name="Jaros S."/>
            <person name="Januszkiewicz K."/>
            <person name="Wedrychowicz H."/>
        </authorList>
    </citation>
    <scope>NUCLEOTIDE SEQUENCE [LARGE SCALE GENOMIC DNA]</scope>
    <source>
        <strain evidence="7 8">DSM 18119</strain>
    </source>
</reference>
<gene>
    <name evidence="7" type="ORF">SAMN02745131_03532</name>
</gene>
<evidence type="ECO:0000313" key="8">
    <source>
        <dbReference type="Proteomes" id="UP000184048"/>
    </source>
</evidence>
<dbReference type="Gene3D" id="1.25.40.390">
    <property type="match status" value="1"/>
</dbReference>
<comment type="similarity">
    <text evidence="2">Belongs to the SusD family.</text>
</comment>
<proteinExistence type="inferred from homology"/>
<dbReference type="STRING" id="1121884.SAMN02745131_03532"/>
<feature type="domain" description="RagB/SusD" evidence="6">
    <location>
        <begin position="357"/>
        <end position="542"/>
    </location>
</feature>